<dbReference type="WBParaSite" id="jg1052">
    <property type="protein sequence ID" value="jg1052"/>
    <property type="gene ID" value="jg1052"/>
</dbReference>
<name>A0A915CNI6_9BILA</name>
<proteinExistence type="predicted"/>
<evidence type="ECO:0000313" key="1">
    <source>
        <dbReference type="Proteomes" id="UP000887574"/>
    </source>
</evidence>
<keyword evidence="1" id="KW-1185">Reference proteome</keyword>
<organism evidence="1 2">
    <name type="scientific">Ditylenchus dipsaci</name>
    <dbReference type="NCBI Taxonomy" id="166011"/>
    <lineage>
        <taxon>Eukaryota</taxon>
        <taxon>Metazoa</taxon>
        <taxon>Ecdysozoa</taxon>
        <taxon>Nematoda</taxon>
        <taxon>Chromadorea</taxon>
        <taxon>Rhabditida</taxon>
        <taxon>Tylenchina</taxon>
        <taxon>Tylenchomorpha</taxon>
        <taxon>Sphaerularioidea</taxon>
        <taxon>Anguinidae</taxon>
        <taxon>Anguininae</taxon>
        <taxon>Ditylenchus</taxon>
    </lineage>
</organism>
<evidence type="ECO:0000313" key="2">
    <source>
        <dbReference type="WBParaSite" id="jg1052"/>
    </source>
</evidence>
<accession>A0A915CNI6</accession>
<dbReference type="AlphaFoldDB" id="A0A915CNI6"/>
<protein>
    <submittedName>
        <fullName evidence="2">Uncharacterized protein</fullName>
    </submittedName>
</protein>
<sequence>MQAVELCFHLPKLISQQILPLFRSISWGRKLVASNIGRFAYPESPKIIPVICRDSNASNATVAENETIMCAPWPFGYNIGKLFLVVYDSLHVN</sequence>
<reference evidence="2" key="1">
    <citation type="submission" date="2022-11" db="UniProtKB">
        <authorList>
            <consortium name="WormBaseParasite"/>
        </authorList>
    </citation>
    <scope>IDENTIFICATION</scope>
</reference>
<dbReference type="Proteomes" id="UP000887574">
    <property type="component" value="Unplaced"/>
</dbReference>